<dbReference type="SUPFAM" id="SSF51182">
    <property type="entry name" value="RmlC-like cupins"/>
    <property type="match status" value="1"/>
</dbReference>
<evidence type="ECO:0000259" key="1">
    <source>
        <dbReference type="Pfam" id="PF07883"/>
    </source>
</evidence>
<evidence type="ECO:0000313" key="3">
    <source>
        <dbReference type="Proteomes" id="UP001549047"/>
    </source>
</evidence>
<dbReference type="Proteomes" id="UP001549047">
    <property type="component" value="Unassembled WGS sequence"/>
</dbReference>
<dbReference type="PANTHER" id="PTHR36440">
    <property type="entry name" value="PUTATIVE (AFU_ORTHOLOGUE AFUA_8G07350)-RELATED"/>
    <property type="match status" value="1"/>
</dbReference>
<dbReference type="PANTHER" id="PTHR36440:SF1">
    <property type="entry name" value="PUTATIVE (AFU_ORTHOLOGUE AFUA_8G07350)-RELATED"/>
    <property type="match status" value="1"/>
</dbReference>
<dbReference type="RefSeq" id="WP_354555101.1">
    <property type="nucleotide sequence ID" value="NZ_JBEPMB010000001.1"/>
</dbReference>
<dbReference type="InterPro" id="IPR014710">
    <property type="entry name" value="RmlC-like_jellyroll"/>
</dbReference>
<dbReference type="EMBL" id="JBEPMB010000001">
    <property type="protein sequence ID" value="MET3612536.1"/>
    <property type="molecule type" value="Genomic_DNA"/>
</dbReference>
<dbReference type="Gene3D" id="2.60.120.10">
    <property type="entry name" value="Jelly Rolls"/>
    <property type="match status" value="1"/>
</dbReference>
<accession>A0ABV2IWP2</accession>
<dbReference type="InterPro" id="IPR011051">
    <property type="entry name" value="RmlC_Cupin_sf"/>
</dbReference>
<reference evidence="2 3" key="1">
    <citation type="submission" date="2024-06" db="EMBL/GenBank/DDBJ databases">
        <title>Genomic Encyclopedia of Type Strains, Phase IV (KMG-IV): sequencing the most valuable type-strain genomes for metagenomic binning, comparative biology and taxonomic classification.</title>
        <authorList>
            <person name="Goeker M."/>
        </authorList>
    </citation>
    <scope>NUCLEOTIDE SEQUENCE [LARGE SCALE GENOMIC DNA]</scope>
    <source>
        <strain evidence="2 3">DSM 29780</strain>
    </source>
</reference>
<protein>
    <submittedName>
        <fullName evidence="2">Quercetin dioxygenase-like cupin family protein</fullName>
    </submittedName>
</protein>
<organism evidence="2 3">
    <name type="scientific">Rhizobium aquaticum</name>
    <dbReference type="NCBI Taxonomy" id="1549636"/>
    <lineage>
        <taxon>Bacteria</taxon>
        <taxon>Pseudomonadati</taxon>
        <taxon>Pseudomonadota</taxon>
        <taxon>Alphaproteobacteria</taxon>
        <taxon>Hyphomicrobiales</taxon>
        <taxon>Rhizobiaceae</taxon>
        <taxon>Rhizobium/Agrobacterium group</taxon>
        <taxon>Rhizobium</taxon>
    </lineage>
</organism>
<gene>
    <name evidence="2" type="ORF">ABID16_000841</name>
</gene>
<dbReference type="InterPro" id="IPR013096">
    <property type="entry name" value="Cupin_2"/>
</dbReference>
<dbReference type="InterPro" id="IPR053146">
    <property type="entry name" value="QDO-like"/>
</dbReference>
<proteinExistence type="predicted"/>
<comment type="caution">
    <text evidence="2">The sequence shown here is derived from an EMBL/GenBank/DDBJ whole genome shotgun (WGS) entry which is preliminary data.</text>
</comment>
<keyword evidence="3" id="KW-1185">Reference proteome</keyword>
<evidence type="ECO:0000313" key="2">
    <source>
        <dbReference type="EMBL" id="MET3612536.1"/>
    </source>
</evidence>
<feature type="domain" description="Cupin type-2" evidence="1">
    <location>
        <begin position="47"/>
        <end position="114"/>
    </location>
</feature>
<sequence length="162" mass="17254">MSIETSGLKPVCVGPDGGETVFLVGDTYTILLSGAQTGGAFTLLEAIVPPETGPPPHHHNAEDETFILLEGKVTFSVGDEVIDALPGTTVFVPRGMVHSFKNVDKNNAKMLFMYNPPGMEGMFTEIGHPGIRNVQAPPLSMADVEAMIAISGKYKFTIVPPK</sequence>
<name>A0ABV2IWP2_9HYPH</name>
<dbReference type="Pfam" id="PF07883">
    <property type="entry name" value="Cupin_2"/>
    <property type="match status" value="1"/>
</dbReference>